<dbReference type="Gene3D" id="2.115.10.20">
    <property type="entry name" value="Glycosyl hydrolase domain, family 43"/>
    <property type="match status" value="1"/>
</dbReference>
<keyword evidence="6" id="KW-0732">Signal</keyword>
<evidence type="ECO:0000313" key="7">
    <source>
        <dbReference type="EMBL" id="KAL1870509.1"/>
    </source>
</evidence>
<dbReference type="InterPro" id="IPR006710">
    <property type="entry name" value="Glyco_hydro_43"/>
</dbReference>
<dbReference type="PANTHER" id="PTHR43772:SF2">
    <property type="entry name" value="PUTATIVE (AFU_ORTHOLOGUE AFUA_2G04480)-RELATED"/>
    <property type="match status" value="1"/>
</dbReference>
<evidence type="ECO:0000256" key="3">
    <source>
        <dbReference type="ARBA" id="ARBA00023277"/>
    </source>
</evidence>
<feature type="chain" id="PRO_5046656171" description="Glycosyl hydrolase" evidence="6">
    <location>
        <begin position="21"/>
        <end position="506"/>
    </location>
</feature>
<evidence type="ECO:0000313" key="8">
    <source>
        <dbReference type="Proteomes" id="UP001583177"/>
    </source>
</evidence>
<comment type="similarity">
    <text evidence="1 5">Belongs to the glycosyl hydrolase 43 family.</text>
</comment>
<accession>A0ABR3X447</accession>
<dbReference type="SUPFAM" id="SSF75005">
    <property type="entry name" value="Arabinanase/levansucrase/invertase"/>
    <property type="match status" value="1"/>
</dbReference>
<evidence type="ECO:0000256" key="1">
    <source>
        <dbReference type="ARBA" id="ARBA00009865"/>
    </source>
</evidence>
<dbReference type="Pfam" id="PF04616">
    <property type="entry name" value="Glyco_hydro_43"/>
    <property type="match status" value="1"/>
</dbReference>
<feature type="signal peptide" evidence="6">
    <location>
        <begin position="1"/>
        <end position="20"/>
    </location>
</feature>
<evidence type="ECO:0000256" key="4">
    <source>
        <dbReference type="ARBA" id="ARBA00023295"/>
    </source>
</evidence>
<name>A0ABR3X447_9PEZI</name>
<evidence type="ECO:0008006" key="9">
    <source>
        <dbReference type="Google" id="ProtNLM"/>
    </source>
</evidence>
<evidence type="ECO:0000256" key="2">
    <source>
        <dbReference type="ARBA" id="ARBA00022801"/>
    </source>
</evidence>
<keyword evidence="3" id="KW-0119">Carbohydrate metabolism</keyword>
<keyword evidence="2 5" id="KW-0378">Hydrolase</keyword>
<dbReference type="InterPro" id="IPR023296">
    <property type="entry name" value="Glyco_hydro_beta-prop_sf"/>
</dbReference>
<dbReference type="InterPro" id="IPR052176">
    <property type="entry name" value="Glycosyl_Hydrlase_43_Enz"/>
</dbReference>
<organism evidence="7 8">
    <name type="scientific">Diaporthe australafricana</name>
    <dbReference type="NCBI Taxonomy" id="127596"/>
    <lineage>
        <taxon>Eukaryota</taxon>
        <taxon>Fungi</taxon>
        <taxon>Dikarya</taxon>
        <taxon>Ascomycota</taxon>
        <taxon>Pezizomycotina</taxon>
        <taxon>Sordariomycetes</taxon>
        <taxon>Sordariomycetidae</taxon>
        <taxon>Diaporthales</taxon>
        <taxon>Diaporthaceae</taxon>
        <taxon>Diaporthe</taxon>
    </lineage>
</organism>
<protein>
    <recommendedName>
        <fullName evidence="9">Glycosyl hydrolase</fullName>
    </recommendedName>
</protein>
<dbReference type="Proteomes" id="UP001583177">
    <property type="component" value="Unassembled WGS sequence"/>
</dbReference>
<keyword evidence="4 5" id="KW-0326">Glycosidase</keyword>
<gene>
    <name evidence="7" type="ORF">Daus18300_005197</name>
</gene>
<evidence type="ECO:0000256" key="5">
    <source>
        <dbReference type="RuleBase" id="RU361187"/>
    </source>
</evidence>
<keyword evidence="8" id="KW-1185">Reference proteome</keyword>
<evidence type="ECO:0000256" key="6">
    <source>
        <dbReference type="SAM" id="SignalP"/>
    </source>
</evidence>
<dbReference type="PANTHER" id="PTHR43772">
    <property type="entry name" value="ENDO-1,4-BETA-XYLANASE"/>
    <property type="match status" value="1"/>
</dbReference>
<dbReference type="Gene3D" id="2.60.120.560">
    <property type="entry name" value="Exo-inulinase, domain 1"/>
    <property type="match status" value="1"/>
</dbReference>
<dbReference type="EMBL" id="JAWRVE010000037">
    <property type="protein sequence ID" value="KAL1870509.1"/>
    <property type="molecule type" value="Genomic_DNA"/>
</dbReference>
<reference evidence="7 8" key="1">
    <citation type="journal article" date="2024" name="IMA Fungus">
        <title>IMA Genome - F19 : A genome assembly and annotation guide to empower mycologists, including annotated draft genome sequences of Ceratocystis pirilliformis, Diaporthe australafricana, Fusarium ophioides, Paecilomyces lecythidis, and Sporothrix stenoceras.</title>
        <authorList>
            <person name="Aylward J."/>
            <person name="Wilson A.M."/>
            <person name="Visagie C.M."/>
            <person name="Spraker J."/>
            <person name="Barnes I."/>
            <person name="Buitendag C."/>
            <person name="Ceriani C."/>
            <person name="Del Mar Angel L."/>
            <person name="du Plessis D."/>
            <person name="Fuchs T."/>
            <person name="Gasser K."/>
            <person name="Kramer D."/>
            <person name="Li W."/>
            <person name="Munsamy K."/>
            <person name="Piso A."/>
            <person name="Price J.L."/>
            <person name="Sonnekus B."/>
            <person name="Thomas C."/>
            <person name="van der Nest A."/>
            <person name="van Dijk A."/>
            <person name="van Heerden A."/>
            <person name="van Vuuren N."/>
            <person name="Yilmaz N."/>
            <person name="Duong T.A."/>
            <person name="van der Merwe N.A."/>
            <person name="Wingfield M.J."/>
            <person name="Wingfield B.D."/>
        </authorList>
    </citation>
    <scope>NUCLEOTIDE SEQUENCE [LARGE SCALE GENOMIC DNA]</scope>
    <source>
        <strain evidence="7 8">CMW 18300</strain>
    </source>
</reference>
<comment type="caution">
    <text evidence="7">The sequence shown here is derived from an EMBL/GenBank/DDBJ whole genome shotgun (WGS) entry which is preliminary data.</text>
</comment>
<sequence length="506" mass="56552">MKVYNLAVLLGGAAVASASAALHPSTDLKFAANPIFDGWFADPEIRVYDDVYWIFMTTSMKFKDQKYFEAWSTQHPNILTAGVVPWVKDSMWAPASTKGPDGKYYLYFSDHTGVRKDKRPNAGMAVAVADKPEGPYKDALNGTRLFDDAVHGAYPMDPDVFVDDDGERYFYFGGGKKSNVGMLDDDMVSFRRINSSSSAKGKDDEYFKITTPKPSKFEEGTKIFKRKGKYYMMWSEYGYGDEKYQVAYGTSDSPLGPFSPKGVVLKQDPQIAVATGHNSVLNIPGTDTWYIVYHRRPLHETNVDHRVVAMDRMYFDVDGNIKPVKMRVEDDFDDGLLSLVLWKQRTGIWAITDGGDLRGSGLDALTLMDTHFKDLIYGAEITLEGDDSEAGLTFRTSRSKDKEQPAAFNGYAVWLKASTGEVILGHQTGHDKVQMAILKSSSGRHIKSGKKYCVRVVFKGTAVSVYVDDMVIPLMDVVDTSHGVGQNGLWVRRGRALFDNVWIRHP</sequence>
<proteinExistence type="inferred from homology"/>